<dbReference type="PROSITE" id="PS50977">
    <property type="entry name" value="HTH_TETR_2"/>
    <property type="match status" value="1"/>
</dbReference>
<dbReference type="InterPro" id="IPR001647">
    <property type="entry name" value="HTH_TetR"/>
</dbReference>
<organism evidence="4 5">
    <name type="scientific">Streptomyces rhizosphaericus</name>
    <dbReference type="NCBI Taxonomy" id="114699"/>
    <lineage>
        <taxon>Bacteria</taxon>
        <taxon>Bacillati</taxon>
        <taxon>Actinomycetota</taxon>
        <taxon>Actinomycetes</taxon>
        <taxon>Kitasatosporales</taxon>
        <taxon>Streptomycetaceae</taxon>
        <taxon>Streptomyces</taxon>
        <taxon>Streptomyces violaceusniger group</taxon>
    </lineage>
</organism>
<feature type="domain" description="HTH tetR-type" evidence="3">
    <location>
        <begin position="7"/>
        <end position="67"/>
    </location>
</feature>
<feature type="DNA-binding region" description="H-T-H motif" evidence="2">
    <location>
        <begin position="30"/>
        <end position="49"/>
    </location>
</feature>
<name>A0ABN1RBT2_9ACTN</name>
<reference evidence="4 5" key="1">
    <citation type="journal article" date="2019" name="Int. J. Syst. Evol. Microbiol.">
        <title>The Global Catalogue of Microorganisms (GCM) 10K type strain sequencing project: providing services to taxonomists for standard genome sequencing and annotation.</title>
        <authorList>
            <consortium name="The Broad Institute Genomics Platform"/>
            <consortium name="The Broad Institute Genome Sequencing Center for Infectious Disease"/>
            <person name="Wu L."/>
            <person name="Ma J."/>
        </authorList>
    </citation>
    <scope>NUCLEOTIDE SEQUENCE [LARGE SCALE GENOMIC DNA]</scope>
    <source>
        <strain evidence="4 5">JCM 11444</strain>
    </source>
</reference>
<keyword evidence="1 2" id="KW-0238">DNA-binding</keyword>
<evidence type="ECO:0000313" key="4">
    <source>
        <dbReference type="EMBL" id="GAA0954606.1"/>
    </source>
</evidence>
<keyword evidence="5" id="KW-1185">Reference proteome</keyword>
<dbReference type="InterPro" id="IPR050109">
    <property type="entry name" value="HTH-type_TetR-like_transc_reg"/>
</dbReference>
<evidence type="ECO:0000256" key="1">
    <source>
        <dbReference type="ARBA" id="ARBA00023125"/>
    </source>
</evidence>
<dbReference type="Gene3D" id="1.10.357.10">
    <property type="entry name" value="Tetracycline Repressor, domain 2"/>
    <property type="match status" value="1"/>
</dbReference>
<dbReference type="PANTHER" id="PTHR30055:SF200">
    <property type="entry name" value="HTH-TYPE TRANSCRIPTIONAL REPRESSOR BDCR"/>
    <property type="match status" value="1"/>
</dbReference>
<dbReference type="SUPFAM" id="SSF46689">
    <property type="entry name" value="Homeodomain-like"/>
    <property type="match status" value="1"/>
</dbReference>
<evidence type="ECO:0000259" key="3">
    <source>
        <dbReference type="PROSITE" id="PS50977"/>
    </source>
</evidence>
<gene>
    <name evidence="4" type="ORF">GCM10009575_082200</name>
</gene>
<proteinExistence type="predicted"/>
<evidence type="ECO:0000313" key="5">
    <source>
        <dbReference type="Proteomes" id="UP001500418"/>
    </source>
</evidence>
<accession>A0ABN1RBT2</accession>
<protein>
    <submittedName>
        <fullName evidence="4">TetR/AcrR family transcriptional regulator</fullName>
    </submittedName>
</protein>
<evidence type="ECO:0000256" key="2">
    <source>
        <dbReference type="PROSITE-ProRule" id="PRU00335"/>
    </source>
</evidence>
<dbReference type="SUPFAM" id="SSF48498">
    <property type="entry name" value="Tetracyclin repressor-like, C-terminal domain"/>
    <property type="match status" value="1"/>
</dbReference>
<sequence>MPRKRTPDAHDRILDAAGGLFDRYGVHAVGMQQIIDDLGCGKQLLYREFASKDKLVVAYLERCTQDWDRTFARALAAAATPEEQLVEVVRAVQTMVPGTRGCSLRNTHAEFPDPEHPAHQVSLEHFKAVREQLRELARRTSAADPDRLGDRIMLIIDGVYASGATLGATGTAEEAVALARDVIRIETSLPVAESEIPADVR</sequence>
<dbReference type="EMBL" id="BAAAID010000085">
    <property type="protein sequence ID" value="GAA0954606.1"/>
    <property type="molecule type" value="Genomic_DNA"/>
</dbReference>
<dbReference type="InterPro" id="IPR009057">
    <property type="entry name" value="Homeodomain-like_sf"/>
</dbReference>
<comment type="caution">
    <text evidence="4">The sequence shown here is derived from an EMBL/GenBank/DDBJ whole genome shotgun (WGS) entry which is preliminary data.</text>
</comment>
<dbReference type="InterPro" id="IPR036271">
    <property type="entry name" value="Tet_transcr_reg_TetR-rel_C_sf"/>
</dbReference>
<dbReference type="Proteomes" id="UP001500418">
    <property type="component" value="Unassembled WGS sequence"/>
</dbReference>
<dbReference type="Pfam" id="PF00440">
    <property type="entry name" value="TetR_N"/>
    <property type="match status" value="1"/>
</dbReference>
<dbReference type="PANTHER" id="PTHR30055">
    <property type="entry name" value="HTH-TYPE TRANSCRIPTIONAL REGULATOR RUTR"/>
    <property type="match status" value="1"/>
</dbReference>